<dbReference type="Gene3D" id="3.40.630.30">
    <property type="match status" value="1"/>
</dbReference>
<evidence type="ECO:0000313" key="2">
    <source>
        <dbReference type="EMBL" id="EXB03359.1"/>
    </source>
</evidence>
<sequence length="182" mass="21163">MIETERLILRQWKESDSEPFIKMGLDEDVMRFFPELLSATESISLIQRISALIDENGWGFWAVELKETQEFIGFIGLHNQPEQFDFSPCIEIGWRIATEHWKKGYATEGAKAALDYAFNILNKDKVVSFTATVNKPSQAVMERLGMRKVKYFNHPKLPDEHALQKHVLYEIYHPKLEVVPHV</sequence>
<dbReference type="PROSITE" id="PS51186">
    <property type="entry name" value="GNAT"/>
    <property type="match status" value="1"/>
</dbReference>
<protein>
    <submittedName>
        <fullName evidence="2">Acetyltransferase family protein</fullName>
    </submittedName>
</protein>
<dbReference type="SUPFAM" id="SSF55729">
    <property type="entry name" value="Acyl-CoA N-acyltransferases (Nat)"/>
    <property type="match status" value="1"/>
</dbReference>
<evidence type="ECO:0000313" key="3">
    <source>
        <dbReference type="Proteomes" id="UP000020595"/>
    </source>
</evidence>
<organism evidence="2 3">
    <name type="scientific">Acinetobacter baumannii (strain 1295743)</name>
    <dbReference type="NCBI Taxonomy" id="1310613"/>
    <lineage>
        <taxon>Bacteria</taxon>
        <taxon>Pseudomonadati</taxon>
        <taxon>Pseudomonadota</taxon>
        <taxon>Gammaproteobacteria</taxon>
        <taxon>Moraxellales</taxon>
        <taxon>Moraxellaceae</taxon>
        <taxon>Acinetobacter</taxon>
        <taxon>Acinetobacter calcoaceticus/baumannii complex</taxon>
    </lineage>
</organism>
<dbReference type="GO" id="GO:0016747">
    <property type="term" value="F:acyltransferase activity, transferring groups other than amino-acyl groups"/>
    <property type="evidence" value="ECO:0007669"/>
    <property type="project" value="InterPro"/>
</dbReference>
<dbReference type="PANTHER" id="PTHR43792">
    <property type="entry name" value="GNAT FAMILY, PUTATIVE (AFU_ORTHOLOGUE AFUA_3G00765)-RELATED-RELATED"/>
    <property type="match status" value="1"/>
</dbReference>
<dbReference type="AlphaFoldDB" id="A0A009IFA9"/>
<evidence type="ECO:0000259" key="1">
    <source>
        <dbReference type="PROSITE" id="PS51186"/>
    </source>
</evidence>
<gene>
    <name evidence="2" type="ORF">J512_4134</name>
</gene>
<dbReference type="InterPro" id="IPR051531">
    <property type="entry name" value="N-acetyltransferase"/>
</dbReference>
<dbReference type="EMBL" id="JEWH01000102">
    <property type="protein sequence ID" value="EXB03359.1"/>
    <property type="molecule type" value="Genomic_DNA"/>
</dbReference>
<feature type="domain" description="N-acetyltransferase" evidence="1">
    <location>
        <begin position="7"/>
        <end position="174"/>
    </location>
</feature>
<dbReference type="Pfam" id="PF13302">
    <property type="entry name" value="Acetyltransf_3"/>
    <property type="match status" value="1"/>
</dbReference>
<accession>A0A009IFA9</accession>
<proteinExistence type="predicted"/>
<dbReference type="PATRIC" id="fig|1310613.3.peg.3942"/>
<dbReference type="RefSeq" id="WP_032051905.1">
    <property type="nucleotide sequence ID" value="NZ_JEWH01000102.1"/>
</dbReference>
<dbReference type="Proteomes" id="UP000020595">
    <property type="component" value="Unassembled WGS sequence"/>
</dbReference>
<comment type="caution">
    <text evidence="2">The sequence shown here is derived from an EMBL/GenBank/DDBJ whole genome shotgun (WGS) entry which is preliminary data.</text>
</comment>
<reference evidence="2 3" key="1">
    <citation type="submission" date="2014-02" db="EMBL/GenBank/DDBJ databases">
        <title>Comparative genomics and transcriptomics to identify genetic mechanisms underlying the emergence of carbapenem resistant Acinetobacter baumannii (CRAb).</title>
        <authorList>
            <person name="Harris A.D."/>
            <person name="Johnson K.J."/>
            <person name="George J."/>
            <person name="Shefchek K."/>
            <person name="Daugherty S.C."/>
            <person name="Parankush S."/>
            <person name="Sadzewicz L."/>
            <person name="Tallon L."/>
            <person name="Sengamalay N."/>
            <person name="Hazen T.H."/>
            <person name="Rasko D.A."/>
        </authorList>
    </citation>
    <scope>NUCLEOTIDE SEQUENCE [LARGE SCALE GENOMIC DNA]</scope>
    <source>
        <strain evidence="2 3">1295743</strain>
    </source>
</reference>
<dbReference type="PANTHER" id="PTHR43792:SF1">
    <property type="entry name" value="N-ACETYLTRANSFERASE DOMAIN-CONTAINING PROTEIN"/>
    <property type="match status" value="1"/>
</dbReference>
<dbReference type="InterPro" id="IPR000182">
    <property type="entry name" value="GNAT_dom"/>
</dbReference>
<dbReference type="InterPro" id="IPR016181">
    <property type="entry name" value="Acyl_CoA_acyltransferase"/>
</dbReference>
<name>A0A009IFA9_ACIB9</name>
<keyword evidence="2" id="KW-0808">Transferase</keyword>